<dbReference type="Pfam" id="PF03922">
    <property type="entry name" value="OmpW"/>
    <property type="match status" value="1"/>
</dbReference>
<dbReference type="PANTHER" id="PTHR36920:SF1">
    <property type="entry name" value="OUTER MEMBRANE PROTEIN W"/>
    <property type="match status" value="1"/>
</dbReference>
<dbReference type="EMBL" id="CP080095">
    <property type="protein sequence ID" value="QYD69394.1"/>
    <property type="molecule type" value="Genomic_DNA"/>
</dbReference>
<keyword evidence="2" id="KW-0732">Signal</keyword>
<dbReference type="RefSeq" id="WP_219798741.1">
    <property type="nucleotide sequence ID" value="NZ_CP080095.1"/>
</dbReference>
<dbReference type="PANTHER" id="PTHR36920">
    <property type="match status" value="1"/>
</dbReference>
<dbReference type="InterPro" id="IPR005618">
    <property type="entry name" value="OMPW"/>
</dbReference>
<dbReference type="SUPFAM" id="SSF56925">
    <property type="entry name" value="OMPA-like"/>
    <property type="match status" value="1"/>
</dbReference>
<feature type="chain" id="PRO_5045266207" evidence="2">
    <location>
        <begin position="26"/>
        <end position="244"/>
    </location>
</feature>
<keyword evidence="4" id="KW-1185">Reference proteome</keyword>
<evidence type="ECO:0000313" key="3">
    <source>
        <dbReference type="EMBL" id="QYD69394.1"/>
    </source>
</evidence>
<accession>A0ABX8UKK4</accession>
<proteinExistence type="predicted"/>
<gene>
    <name evidence="3" type="ORF">KZJ38_03205</name>
</gene>
<feature type="signal peptide" evidence="2">
    <location>
        <begin position="1"/>
        <end position="25"/>
    </location>
</feature>
<sequence>MKLKQAISGAAAACAFACMSTAAHAQTAGSFYVTTGWFHLAPQSSSDPLKETNVGGTPVDITIPNTGAKISSADTVGFTAGYFITDHIAAQFDIGVPPTFDIDGTGQFGQFGKLGEAKQWSPALLLKYYFLAPQSNFRPFLGIGVSRVWFTDETITNGAFLQGVLHGPTTVTTDSSWVPVFNAGFTYAFTQHWFAAFSISYLPISTTAKLNTAAQTPVGTLNVQSQTKIRLNPIVTLLSVGYRF</sequence>
<comment type="subcellular location">
    <subcellularLocation>
        <location evidence="1">Cell outer membrane</location>
    </subcellularLocation>
</comment>
<protein>
    <submittedName>
        <fullName evidence="3">Outer membrane beta-barrel protein</fullName>
    </submittedName>
</protein>
<dbReference type="InterPro" id="IPR011250">
    <property type="entry name" value="OMP/PagP_B-barrel"/>
</dbReference>
<name>A0ABX8UKK4_9BURK</name>
<evidence type="ECO:0000256" key="1">
    <source>
        <dbReference type="ARBA" id="ARBA00004442"/>
    </source>
</evidence>
<evidence type="ECO:0000313" key="4">
    <source>
        <dbReference type="Proteomes" id="UP000826462"/>
    </source>
</evidence>
<organism evidence="3 4">
    <name type="scientific">Paraburkholderia edwinii</name>
    <dbReference type="NCBI Taxonomy" id="2861782"/>
    <lineage>
        <taxon>Bacteria</taxon>
        <taxon>Pseudomonadati</taxon>
        <taxon>Pseudomonadota</taxon>
        <taxon>Betaproteobacteria</taxon>
        <taxon>Burkholderiales</taxon>
        <taxon>Burkholderiaceae</taxon>
        <taxon>Paraburkholderia</taxon>
    </lineage>
</organism>
<dbReference type="Proteomes" id="UP000826462">
    <property type="component" value="Chromosome 1"/>
</dbReference>
<dbReference type="Gene3D" id="2.40.160.20">
    <property type="match status" value="1"/>
</dbReference>
<reference evidence="3 4" key="1">
    <citation type="submission" date="2021-07" db="EMBL/GenBank/DDBJ databases">
        <title>Paraburkholderia edwinii protects Aspergillus sp. from phenazines by acting as a toxin sponge.</title>
        <authorList>
            <person name="Dahlstrom K.M."/>
            <person name="Newman D.K."/>
        </authorList>
    </citation>
    <scope>NUCLEOTIDE SEQUENCE [LARGE SCALE GENOMIC DNA]</scope>
    <source>
        <strain evidence="3 4">Pe01</strain>
    </source>
</reference>
<evidence type="ECO:0000256" key="2">
    <source>
        <dbReference type="SAM" id="SignalP"/>
    </source>
</evidence>